<dbReference type="InterPro" id="IPR057493">
    <property type="entry name" value="PH_RdRP-assoc"/>
</dbReference>
<reference evidence="2" key="1">
    <citation type="submission" date="2023-01" db="EMBL/GenBank/DDBJ databases">
        <title>Genome assembly of the deep-sea coral Lophelia pertusa.</title>
        <authorList>
            <person name="Herrera S."/>
            <person name="Cordes E."/>
        </authorList>
    </citation>
    <scope>NUCLEOTIDE SEQUENCE</scope>
    <source>
        <strain evidence="2">USNM1676648</strain>
        <tissue evidence="2">Polyp</tissue>
    </source>
</reference>
<dbReference type="EMBL" id="MU826380">
    <property type="protein sequence ID" value="KAJ7377387.1"/>
    <property type="molecule type" value="Genomic_DNA"/>
</dbReference>
<feature type="domain" description="PH-like" evidence="1">
    <location>
        <begin position="127"/>
        <end position="266"/>
    </location>
</feature>
<keyword evidence="3" id="KW-1185">Reference proteome</keyword>
<dbReference type="AlphaFoldDB" id="A0A9W9Z989"/>
<proteinExistence type="predicted"/>
<evidence type="ECO:0000313" key="2">
    <source>
        <dbReference type="EMBL" id="KAJ7377387.1"/>
    </source>
</evidence>
<evidence type="ECO:0000313" key="3">
    <source>
        <dbReference type="Proteomes" id="UP001163046"/>
    </source>
</evidence>
<sequence>MSNRRTQHKQQFPSKPKYVELNINILGDRFAASTDHGNRNRLKDFKVLLQANRFQVEKAQEASVVSENAKNVNIKLKTTQYGKGRFFERLRRAWCSSICRRGDSFWLESAETSSTFKYKSGGTRQILQATSFSFGSLFDRGTYIKHWSSDQNTSLIQDGTIQSEFEHDTKKMAITFCKEGFLEGFREVRIDMEYRQFENYVVIDEDISNGTIHFYFSLQWPPKVFEEVLTSNGYTNYDRLTNFLGCSREVLGCSSVLCLSFPLQTHIKEQDEAGSPLGLMADLSSRGNLWLVVKLIKEMYSSDTNTNTKDDTPIQKDYISHEMDLLLSKNKMPLDCIFRLM</sequence>
<protein>
    <recommendedName>
        <fullName evidence="1">PH-like domain-containing protein</fullName>
    </recommendedName>
</protein>
<name>A0A9W9Z989_9CNID</name>
<comment type="caution">
    <text evidence="2">The sequence shown here is derived from an EMBL/GenBank/DDBJ whole genome shotgun (WGS) entry which is preliminary data.</text>
</comment>
<organism evidence="2 3">
    <name type="scientific">Desmophyllum pertusum</name>
    <dbReference type="NCBI Taxonomy" id="174260"/>
    <lineage>
        <taxon>Eukaryota</taxon>
        <taxon>Metazoa</taxon>
        <taxon>Cnidaria</taxon>
        <taxon>Anthozoa</taxon>
        <taxon>Hexacorallia</taxon>
        <taxon>Scleractinia</taxon>
        <taxon>Caryophylliina</taxon>
        <taxon>Caryophylliidae</taxon>
        <taxon>Desmophyllum</taxon>
    </lineage>
</organism>
<accession>A0A9W9Z989</accession>
<dbReference type="Pfam" id="PF25359">
    <property type="entry name" value="PH_met_RdRP"/>
    <property type="match status" value="1"/>
</dbReference>
<evidence type="ECO:0000259" key="1">
    <source>
        <dbReference type="Pfam" id="PF25359"/>
    </source>
</evidence>
<gene>
    <name evidence="2" type="ORF">OS493_029749</name>
</gene>
<dbReference type="Proteomes" id="UP001163046">
    <property type="component" value="Unassembled WGS sequence"/>
</dbReference>